<evidence type="ECO:0000313" key="2">
    <source>
        <dbReference type="Proteomes" id="UP000613768"/>
    </source>
</evidence>
<dbReference type="EMBL" id="JACYTR010000001">
    <property type="protein sequence ID" value="MBD8524133.1"/>
    <property type="molecule type" value="Genomic_DNA"/>
</dbReference>
<reference evidence="1 2" key="1">
    <citation type="submission" date="2020-09" db="EMBL/GenBank/DDBJ databases">
        <title>Pseudoxanthomonas sp. CAU 1598 isolated from sand of Yaerae Beach.</title>
        <authorList>
            <person name="Kim W."/>
        </authorList>
    </citation>
    <scope>NUCLEOTIDE SEQUENCE [LARGE SCALE GENOMIC DNA]</scope>
    <source>
        <strain evidence="1 2">CAU 1598</strain>
    </source>
</reference>
<dbReference type="RefSeq" id="WP_192027485.1">
    <property type="nucleotide sequence ID" value="NZ_JACYTR010000001.1"/>
</dbReference>
<evidence type="ECO:0000313" key="1">
    <source>
        <dbReference type="EMBL" id="MBD8524133.1"/>
    </source>
</evidence>
<proteinExistence type="predicted"/>
<comment type="caution">
    <text evidence="1">The sequence shown here is derived from an EMBL/GenBank/DDBJ whole genome shotgun (WGS) entry which is preliminary data.</text>
</comment>
<dbReference type="AlphaFoldDB" id="A0AAW3ZCZ0"/>
<name>A0AAW3ZCZ0_9GAMM</name>
<protein>
    <submittedName>
        <fullName evidence="1">Uncharacterized protein</fullName>
    </submittedName>
</protein>
<gene>
    <name evidence="1" type="ORF">IFO71_00105</name>
</gene>
<dbReference type="Proteomes" id="UP000613768">
    <property type="component" value="Unassembled WGS sequence"/>
</dbReference>
<organism evidence="1 2">
    <name type="scientific">Pseudomarimonas arenosa</name>
    <dbReference type="NCBI Taxonomy" id="2774145"/>
    <lineage>
        <taxon>Bacteria</taxon>
        <taxon>Pseudomonadati</taxon>
        <taxon>Pseudomonadota</taxon>
        <taxon>Gammaproteobacteria</taxon>
        <taxon>Lysobacterales</taxon>
        <taxon>Lysobacteraceae</taxon>
        <taxon>Pseudomarimonas</taxon>
    </lineage>
</organism>
<keyword evidence="2" id="KW-1185">Reference proteome</keyword>
<sequence>MTVITEPNHTPRMALGLAEHGQGRALRFASLSVRSVGRKYHQTWPATVEYVDDKRLAPWLFDDSLFENLAQAAGRAFARGDTRIAARLMAEREARMVSRDFGFDLDIERERLVFSTLAPRE</sequence>
<accession>A0AAW3ZCZ0</accession>